<protein>
    <recommendedName>
        <fullName evidence="4">Cystatin domain-containing protein</fullName>
    </recommendedName>
</protein>
<dbReference type="EMBL" id="JACTNZ010000012">
    <property type="protein sequence ID" value="KAG5521494.1"/>
    <property type="molecule type" value="Genomic_DNA"/>
</dbReference>
<dbReference type="Gene3D" id="3.10.450.10">
    <property type="match status" value="1"/>
</dbReference>
<dbReference type="NCBIfam" id="TIGR01638">
    <property type="entry name" value="Atha_cystat_rel"/>
    <property type="match status" value="1"/>
</dbReference>
<dbReference type="PANTHER" id="PTHR31260:SF61">
    <property type="entry name" value="MULTICYSTATIN-LIKE ISOFORM X1"/>
    <property type="match status" value="1"/>
</dbReference>
<accession>A0AAV6I454</accession>
<dbReference type="Proteomes" id="UP000823749">
    <property type="component" value="Chromosome 12"/>
</dbReference>
<dbReference type="InterPro" id="IPR046350">
    <property type="entry name" value="Cystatin_sf"/>
</dbReference>
<proteinExistence type="predicted"/>
<feature type="region of interest" description="Disordered" evidence="3">
    <location>
        <begin position="1"/>
        <end position="24"/>
    </location>
</feature>
<feature type="region of interest" description="Disordered" evidence="3">
    <location>
        <begin position="86"/>
        <end position="124"/>
    </location>
</feature>
<gene>
    <name evidence="5" type="ORF">RHGRI_033904</name>
</gene>
<evidence type="ECO:0000259" key="4">
    <source>
        <dbReference type="Pfam" id="PF00031"/>
    </source>
</evidence>
<keyword evidence="6" id="KW-1185">Reference proteome</keyword>
<dbReference type="InterPro" id="IPR006462">
    <property type="entry name" value="MS5"/>
</dbReference>
<name>A0AAV6I454_9ERIC</name>
<feature type="domain" description="Cystatin" evidence="4">
    <location>
        <begin position="197"/>
        <end position="273"/>
    </location>
</feature>
<feature type="compositionally biased region" description="Basic and acidic residues" evidence="3">
    <location>
        <begin position="89"/>
        <end position="111"/>
    </location>
</feature>
<dbReference type="SUPFAM" id="SSF54403">
    <property type="entry name" value="Cystatin/monellin"/>
    <property type="match status" value="1"/>
</dbReference>
<evidence type="ECO:0000256" key="2">
    <source>
        <dbReference type="ARBA" id="ARBA00022704"/>
    </source>
</evidence>
<dbReference type="InterPro" id="IPR000010">
    <property type="entry name" value="Cystatin_dom"/>
</dbReference>
<evidence type="ECO:0000313" key="5">
    <source>
        <dbReference type="EMBL" id="KAG5521494.1"/>
    </source>
</evidence>
<dbReference type="InterPro" id="IPR006525">
    <property type="entry name" value="Cystatin-related_pln"/>
</dbReference>
<reference evidence="5" key="1">
    <citation type="submission" date="2020-08" db="EMBL/GenBank/DDBJ databases">
        <title>Plant Genome Project.</title>
        <authorList>
            <person name="Zhang R.-G."/>
        </authorList>
    </citation>
    <scope>NUCLEOTIDE SEQUENCE</scope>
    <source>
        <strain evidence="5">WSP0</strain>
        <tissue evidence="5">Leaf</tissue>
    </source>
</reference>
<feature type="compositionally biased region" description="Polar residues" evidence="3">
    <location>
        <begin position="1"/>
        <end position="11"/>
    </location>
</feature>
<keyword evidence="1" id="KW-0646">Protease inhibitor</keyword>
<dbReference type="GO" id="GO:0004869">
    <property type="term" value="F:cysteine-type endopeptidase inhibitor activity"/>
    <property type="evidence" value="ECO:0007669"/>
    <property type="project" value="UniProtKB-KW"/>
</dbReference>
<keyword evidence="2" id="KW-0789">Thiol protease inhibitor</keyword>
<sequence length="289" mass="33655">MTTPTPSTNGKPTVPPWRATLRPRMPKSLLEMDGDGIDQKTKAEFLKIYESIQATKEKLRSEGYFDKPPAFNGWEVWKKNLKARSALKQKQEHGDGTKQKLQKQHGEEGKMQKKKKKKKKNKKREVDLRLPPLCYLTREETVEYNRKVKESGVCVYVYLVYFFVLPGFDVGDLPSGVLDYCIKPLTIDETCSRTSMLKFQDMAKTAIRVYNEEHDTKYQFVKVIRVNWRMSIWSFYYITFEAKDDMTSSPPQNFQAYVRMSSEGEKTIKFCRVEQKSELCEGCGETSQQ</sequence>
<evidence type="ECO:0000313" key="6">
    <source>
        <dbReference type="Proteomes" id="UP000823749"/>
    </source>
</evidence>
<evidence type="ECO:0000256" key="3">
    <source>
        <dbReference type="SAM" id="MobiDB-lite"/>
    </source>
</evidence>
<dbReference type="AlphaFoldDB" id="A0AAV6I454"/>
<feature type="compositionally biased region" description="Basic residues" evidence="3">
    <location>
        <begin position="112"/>
        <end position="123"/>
    </location>
</feature>
<dbReference type="PANTHER" id="PTHR31260">
    <property type="entry name" value="CYSTATIN/MONELLIN SUPERFAMILY PROTEIN"/>
    <property type="match status" value="1"/>
</dbReference>
<organism evidence="5 6">
    <name type="scientific">Rhododendron griersonianum</name>
    <dbReference type="NCBI Taxonomy" id="479676"/>
    <lineage>
        <taxon>Eukaryota</taxon>
        <taxon>Viridiplantae</taxon>
        <taxon>Streptophyta</taxon>
        <taxon>Embryophyta</taxon>
        <taxon>Tracheophyta</taxon>
        <taxon>Spermatophyta</taxon>
        <taxon>Magnoliopsida</taxon>
        <taxon>eudicotyledons</taxon>
        <taxon>Gunneridae</taxon>
        <taxon>Pentapetalae</taxon>
        <taxon>asterids</taxon>
        <taxon>Ericales</taxon>
        <taxon>Ericaceae</taxon>
        <taxon>Ericoideae</taxon>
        <taxon>Rhodoreae</taxon>
        <taxon>Rhododendron</taxon>
    </lineage>
</organism>
<dbReference type="Pfam" id="PF00031">
    <property type="entry name" value="Cystatin"/>
    <property type="match status" value="1"/>
</dbReference>
<evidence type="ECO:0000256" key="1">
    <source>
        <dbReference type="ARBA" id="ARBA00022690"/>
    </source>
</evidence>
<comment type="caution">
    <text evidence="5">The sequence shown here is derived from an EMBL/GenBank/DDBJ whole genome shotgun (WGS) entry which is preliminary data.</text>
</comment>